<dbReference type="OrthoDB" id="10251508at2759"/>
<organism evidence="1 2">
    <name type="scientific">Phtheirospermum japonicum</name>
    <dbReference type="NCBI Taxonomy" id="374723"/>
    <lineage>
        <taxon>Eukaryota</taxon>
        <taxon>Viridiplantae</taxon>
        <taxon>Streptophyta</taxon>
        <taxon>Embryophyta</taxon>
        <taxon>Tracheophyta</taxon>
        <taxon>Spermatophyta</taxon>
        <taxon>Magnoliopsida</taxon>
        <taxon>eudicotyledons</taxon>
        <taxon>Gunneridae</taxon>
        <taxon>Pentapetalae</taxon>
        <taxon>asterids</taxon>
        <taxon>lamiids</taxon>
        <taxon>Lamiales</taxon>
        <taxon>Orobanchaceae</taxon>
        <taxon>Orobanchaceae incertae sedis</taxon>
        <taxon>Phtheirospermum</taxon>
    </lineage>
</organism>
<evidence type="ECO:0000313" key="1">
    <source>
        <dbReference type="EMBL" id="GFP94158.1"/>
    </source>
</evidence>
<accession>A0A830CAU4</accession>
<dbReference type="PANTHER" id="PTHR31801">
    <property type="entry name" value="ALTERED INHERITANCE OF MITOCHONDRIA PROTEIN 24, MITOCHONDRIAL"/>
    <property type="match status" value="1"/>
</dbReference>
<dbReference type="AlphaFoldDB" id="A0A830CAU4"/>
<name>A0A830CAU4_9LAMI</name>
<dbReference type="Proteomes" id="UP000653305">
    <property type="component" value="Unassembled WGS sequence"/>
</dbReference>
<dbReference type="Pfam" id="PF14724">
    <property type="entry name" value="mit_SMPDase"/>
    <property type="match status" value="1"/>
</dbReference>
<keyword evidence="2" id="KW-1185">Reference proteome</keyword>
<sequence length="700" mass="78880">MIPHSYATDTQTKSTELASTVAAAVSPAQIASACAAVESFLRKHTPDQQRWFFSITFPTLICRVFGFDDSSPSSAARKSHLSNGWIDVAASENDSELASRIFSLLSPNGLLLSSISGIDRLSLVKYVFPTERLPEWVRYMLQKQQDCRVLTDLCPLFKNRIKEDPIKGSSYQVQLNVFEYYLFWFAYYPVCRGNSEGLETVKVHRTKKFRLENWSYSIPSLTSTKRETEKKTEGNLYIRLLYVYLHSFVLVQDSNVHQPYRSSLLHYSPGYDSSALERAEFVVNTMAHFWLVDNDFSPLPVGLSNAFGVTFPFRFVLGETPPTSGLGDVINVFIKYFNMSSLAAMEEPNQIEHIQNPGWGVSGLFDDIKSRDAALSAHSIGPWNLLIQSSLVLHFIGFAHKFLHTDTEVIVQMVAKVINILTSSAELIELIKKVDTVFHSKAAESSKSVLSLFNTYIPTILQQLQDWEDGLCESDADGSFLHENWNKDLRLFADGEDGGQHLLQLFLFRAESELQSNLSQNLQCLDSLKAQLSLLFGGPITVPSPETTPQSRHPQQSRDEIFKPRSFGNQMGTEIKYKGDWMKRPFSNDEIAWLASFLVSLSGRLNEKLGLNRVDSSQASTGWSYVEMQGGMTSVCGPLETLKVIFCSILSWIMWLIETGVHFMRTHGLRVNLRLLASKKIAVMVIIYATFNLLKRALAL</sequence>
<comment type="caution">
    <text evidence="1">The sequence shown here is derived from an EMBL/GenBank/DDBJ whole genome shotgun (WGS) entry which is preliminary data.</text>
</comment>
<dbReference type="EMBL" id="BMAC01000337">
    <property type="protein sequence ID" value="GFP94158.1"/>
    <property type="molecule type" value="Genomic_DNA"/>
</dbReference>
<gene>
    <name evidence="1" type="ORF">PHJA_001560300</name>
</gene>
<dbReference type="PANTHER" id="PTHR31801:SF1">
    <property type="entry name" value="SPHINGOMYELIN PHOSPHODIESTERASE"/>
    <property type="match status" value="1"/>
</dbReference>
<proteinExistence type="predicted"/>
<dbReference type="InterPro" id="IPR024129">
    <property type="entry name" value="Sphingomy_SMPD4"/>
</dbReference>
<evidence type="ECO:0008006" key="3">
    <source>
        <dbReference type="Google" id="ProtNLM"/>
    </source>
</evidence>
<reference evidence="1" key="1">
    <citation type="submission" date="2020-07" db="EMBL/GenBank/DDBJ databases">
        <title>Ethylene signaling mediates host invasion by parasitic plants.</title>
        <authorList>
            <person name="Yoshida S."/>
        </authorList>
    </citation>
    <scope>NUCLEOTIDE SEQUENCE</scope>
    <source>
        <strain evidence="1">Okayama</strain>
    </source>
</reference>
<dbReference type="GO" id="GO:0050290">
    <property type="term" value="F:sphingomyelin phosphodiesterase D activity"/>
    <property type="evidence" value="ECO:0007669"/>
    <property type="project" value="InterPro"/>
</dbReference>
<evidence type="ECO:0000313" key="2">
    <source>
        <dbReference type="Proteomes" id="UP000653305"/>
    </source>
</evidence>
<protein>
    <recommendedName>
        <fullName evidence="3">Sphingomyelin phosphodiesterase 4</fullName>
    </recommendedName>
</protein>